<dbReference type="InterPro" id="IPR032675">
    <property type="entry name" value="LRR_dom_sf"/>
</dbReference>
<feature type="signal peptide" evidence="10">
    <location>
        <begin position="1"/>
        <end position="24"/>
    </location>
</feature>
<dbReference type="EMBL" id="OX395127">
    <property type="protein sequence ID" value="CAI5767216.1"/>
    <property type="molecule type" value="Genomic_DNA"/>
</dbReference>
<evidence type="ECO:0000313" key="12">
    <source>
        <dbReference type="EMBL" id="CAI5767216.1"/>
    </source>
</evidence>
<feature type="domain" description="LRRCT" evidence="11">
    <location>
        <begin position="99"/>
        <end position="150"/>
    </location>
</feature>
<keyword evidence="3 9" id="KW-0812">Transmembrane</keyword>
<keyword evidence="4 10" id="KW-0732">Signal</keyword>
<evidence type="ECO:0000313" key="13">
    <source>
        <dbReference type="Proteomes" id="UP001178461"/>
    </source>
</evidence>
<evidence type="ECO:0000256" key="1">
    <source>
        <dbReference type="ARBA" id="ARBA00004167"/>
    </source>
</evidence>
<dbReference type="InterPro" id="IPR052313">
    <property type="entry name" value="GPIb-IX-V_Complex"/>
</dbReference>
<gene>
    <name evidence="12" type="ORF">PODLI_1B011593</name>
</gene>
<dbReference type="AlphaFoldDB" id="A0AA35NWV4"/>
<evidence type="ECO:0000256" key="4">
    <source>
        <dbReference type="ARBA" id="ARBA00022729"/>
    </source>
</evidence>
<sequence>MNKVKISSNAGILVMLLLLSTAQPKPCPPCLCEQQEDLRGWILNCSSMGLKEMPPLSSELCHSCHTINILHLQNNSLTTVPLGALDNLIYLKEVDFSNNPWHCDCSILYFKQWLEDFSNASLANLQCASPASVKSRALSQLTGNELEGCRKPQPIKCLDFFWRDFALIFVAIIVLILARCILQYSKKLTSQAARKLHPFEVPLLQIHDLEKQKSK</sequence>
<evidence type="ECO:0000259" key="11">
    <source>
        <dbReference type="SMART" id="SM00082"/>
    </source>
</evidence>
<keyword evidence="8" id="KW-1015">Disulfide bond</keyword>
<evidence type="ECO:0000256" key="9">
    <source>
        <dbReference type="SAM" id="Phobius"/>
    </source>
</evidence>
<evidence type="ECO:0000256" key="6">
    <source>
        <dbReference type="ARBA" id="ARBA00022989"/>
    </source>
</evidence>
<evidence type="ECO:0000256" key="3">
    <source>
        <dbReference type="ARBA" id="ARBA00022692"/>
    </source>
</evidence>
<feature type="transmembrane region" description="Helical" evidence="9">
    <location>
        <begin position="160"/>
        <end position="182"/>
    </location>
</feature>
<reference evidence="12" key="1">
    <citation type="submission" date="2022-12" db="EMBL/GenBank/DDBJ databases">
        <authorList>
            <person name="Alioto T."/>
            <person name="Alioto T."/>
            <person name="Gomez Garrido J."/>
        </authorList>
    </citation>
    <scope>NUCLEOTIDE SEQUENCE</scope>
</reference>
<dbReference type="SMART" id="SM00082">
    <property type="entry name" value="LRRCT"/>
    <property type="match status" value="1"/>
</dbReference>
<keyword evidence="6 9" id="KW-1133">Transmembrane helix</keyword>
<accession>A0AA35NWV4</accession>
<keyword evidence="13" id="KW-1185">Reference proteome</keyword>
<dbReference type="Gene3D" id="3.80.10.10">
    <property type="entry name" value="Ribonuclease Inhibitor"/>
    <property type="match status" value="1"/>
</dbReference>
<evidence type="ECO:0000256" key="10">
    <source>
        <dbReference type="SAM" id="SignalP"/>
    </source>
</evidence>
<dbReference type="SUPFAM" id="SSF52058">
    <property type="entry name" value="L domain-like"/>
    <property type="match status" value="1"/>
</dbReference>
<dbReference type="Proteomes" id="UP001178461">
    <property type="component" value="Chromosome 2"/>
</dbReference>
<dbReference type="PANTHER" id="PTHR22650:SF6">
    <property type="entry name" value="PLATELET GLYCOPROTEIN IX"/>
    <property type="match status" value="1"/>
</dbReference>
<feature type="chain" id="PRO_5041247465" description="LRRCT domain-containing protein" evidence="10">
    <location>
        <begin position="25"/>
        <end position="215"/>
    </location>
</feature>
<proteinExistence type="predicted"/>
<organism evidence="12 13">
    <name type="scientific">Podarcis lilfordi</name>
    <name type="common">Lilford's wall lizard</name>
    <dbReference type="NCBI Taxonomy" id="74358"/>
    <lineage>
        <taxon>Eukaryota</taxon>
        <taxon>Metazoa</taxon>
        <taxon>Chordata</taxon>
        <taxon>Craniata</taxon>
        <taxon>Vertebrata</taxon>
        <taxon>Euteleostomi</taxon>
        <taxon>Lepidosauria</taxon>
        <taxon>Squamata</taxon>
        <taxon>Bifurcata</taxon>
        <taxon>Unidentata</taxon>
        <taxon>Episquamata</taxon>
        <taxon>Laterata</taxon>
        <taxon>Lacertibaenia</taxon>
        <taxon>Lacertidae</taxon>
        <taxon>Podarcis</taxon>
    </lineage>
</organism>
<evidence type="ECO:0000256" key="7">
    <source>
        <dbReference type="ARBA" id="ARBA00023136"/>
    </source>
</evidence>
<keyword evidence="7 9" id="KW-0472">Membrane</keyword>
<protein>
    <recommendedName>
        <fullName evidence="11">LRRCT domain-containing protein</fullName>
    </recommendedName>
</protein>
<evidence type="ECO:0000256" key="8">
    <source>
        <dbReference type="ARBA" id="ARBA00023157"/>
    </source>
</evidence>
<evidence type="ECO:0000256" key="5">
    <source>
        <dbReference type="ARBA" id="ARBA00022889"/>
    </source>
</evidence>
<dbReference type="PANTHER" id="PTHR22650">
    <property type="entry name" value="GLYCOPROTEIN IB BETA"/>
    <property type="match status" value="1"/>
</dbReference>
<name>A0AA35NWV4_9SAUR</name>
<keyword evidence="2" id="KW-0433">Leucine-rich repeat</keyword>
<comment type="subcellular location">
    <subcellularLocation>
        <location evidence="1">Membrane</location>
        <topology evidence="1">Single-pass membrane protein</topology>
    </subcellularLocation>
</comment>
<keyword evidence="5" id="KW-0130">Cell adhesion</keyword>
<evidence type="ECO:0000256" key="2">
    <source>
        <dbReference type="ARBA" id="ARBA00022614"/>
    </source>
</evidence>
<dbReference type="InterPro" id="IPR000483">
    <property type="entry name" value="Cys-rich_flank_reg_C"/>
</dbReference>